<evidence type="ECO:0008006" key="4">
    <source>
        <dbReference type="Google" id="ProtNLM"/>
    </source>
</evidence>
<feature type="signal peptide" evidence="1">
    <location>
        <begin position="1"/>
        <end position="16"/>
    </location>
</feature>
<organism evidence="2 3">
    <name type="scientific">Hyalangium rubrum</name>
    <dbReference type="NCBI Taxonomy" id="3103134"/>
    <lineage>
        <taxon>Bacteria</taxon>
        <taxon>Pseudomonadati</taxon>
        <taxon>Myxococcota</taxon>
        <taxon>Myxococcia</taxon>
        <taxon>Myxococcales</taxon>
        <taxon>Cystobacterineae</taxon>
        <taxon>Archangiaceae</taxon>
        <taxon>Hyalangium</taxon>
    </lineage>
</organism>
<feature type="chain" id="PRO_5046079822" description="DUF885 domain-containing protein" evidence="1">
    <location>
        <begin position="17"/>
        <end position="432"/>
    </location>
</feature>
<comment type="caution">
    <text evidence="2">The sequence shown here is derived from an EMBL/GenBank/DDBJ whole genome shotgun (WGS) entry which is preliminary data.</text>
</comment>
<proteinExistence type="predicted"/>
<dbReference type="RefSeq" id="WP_321548257.1">
    <property type="nucleotide sequence ID" value="NZ_JAXIVS010000008.1"/>
</dbReference>
<keyword evidence="3" id="KW-1185">Reference proteome</keyword>
<protein>
    <recommendedName>
        <fullName evidence="4">DUF885 domain-containing protein</fullName>
    </recommendedName>
</protein>
<evidence type="ECO:0000256" key="1">
    <source>
        <dbReference type="SAM" id="SignalP"/>
    </source>
</evidence>
<name>A0ABU5H7T9_9BACT</name>
<keyword evidence="1" id="KW-0732">Signal</keyword>
<dbReference type="PROSITE" id="PS51257">
    <property type="entry name" value="PROKAR_LIPOPROTEIN"/>
    <property type="match status" value="1"/>
</dbReference>
<accession>A0ABU5H7T9</accession>
<reference evidence="2 3" key="1">
    <citation type="submission" date="2023-12" db="EMBL/GenBank/DDBJ databases">
        <title>the genome sequence of Hyalangium sp. s54d21.</title>
        <authorList>
            <person name="Zhang X."/>
        </authorList>
    </citation>
    <scope>NUCLEOTIDE SEQUENCE [LARGE SCALE GENOMIC DNA]</scope>
    <source>
        <strain evidence="3">s54d21</strain>
    </source>
</reference>
<gene>
    <name evidence="2" type="ORF">SYV04_24295</name>
</gene>
<evidence type="ECO:0000313" key="2">
    <source>
        <dbReference type="EMBL" id="MDY7229536.1"/>
    </source>
</evidence>
<evidence type="ECO:0000313" key="3">
    <source>
        <dbReference type="Proteomes" id="UP001291309"/>
    </source>
</evidence>
<dbReference type="Proteomes" id="UP001291309">
    <property type="component" value="Unassembled WGS sequence"/>
</dbReference>
<dbReference type="EMBL" id="JAXIVS010000008">
    <property type="protein sequence ID" value="MDY7229536.1"/>
    <property type="molecule type" value="Genomic_DNA"/>
</dbReference>
<sequence>MRAVLAAALLFLSACATTPAGPAAPAALDVAARDYVSLILELGEREPGYVDAYYGPPEWAAAAKANPRTVEQLQAGAVDLIERLQAVPTAGLDADQQARRRFLIAHSSAAAARLRMIQGEKVAFADEAEALFDIRPVLKPLTAYDPVLAELEALLPGSGPLSERADAFLKRYEVPESRQDAVMRAAIAECRRRTVAHIQLPANERFDLAFVKGKSWSGYNYYKGDAKSLIEINTELPVRIDRAVDLGCHEGYPGHHVYNALLEKTFVMDRGWMELSVYPLYSPMSFIAEGSANYGIELAFPGDEALGFEQQTLYPLAGLDPATAPALRRYLGLTARLDGVENTIAADFLGGRISEDEAVRQLQKYTLASRVRAEQRVRFVRTYRSYVINYNLGRQAVRDWVARQGPNRWDAMERLLSSQMLPSDLVHPSGGR</sequence>